<accession>A0A431V9T7</accession>
<comment type="caution">
    <text evidence="1">The sequence shown here is derived from an EMBL/GenBank/DDBJ whole genome shotgun (WGS) entry which is preliminary data.</text>
</comment>
<organism evidence="1 2">
    <name type="scientific">Azospirillum griseum</name>
    <dbReference type="NCBI Taxonomy" id="2496639"/>
    <lineage>
        <taxon>Bacteria</taxon>
        <taxon>Pseudomonadati</taxon>
        <taxon>Pseudomonadota</taxon>
        <taxon>Alphaproteobacteria</taxon>
        <taxon>Rhodospirillales</taxon>
        <taxon>Azospirillaceae</taxon>
        <taxon>Azospirillum</taxon>
    </lineage>
</organism>
<evidence type="ECO:0000313" key="2">
    <source>
        <dbReference type="Proteomes" id="UP000277007"/>
    </source>
</evidence>
<keyword evidence="2" id="KW-1185">Reference proteome</keyword>
<dbReference type="EMBL" id="RXMA01000062">
    <property type="protein sequence ID" value="RTR12000.1"/>
    <property type="molecule type" value="Genomic_DNA"/>
</dbReference>
<dbReference type="Gene3D" id="3.30.2310.20">
    <property type="entry name" value="RelE-like"/>
    <property type="match status" value="1"/>
</dbReference>
<evidence type="ECO:0000313" key="1">
    <source>
        <dbReference type="EMBL" id="RTR12000.1"/>
    </source>
</evidence>
<reference evidence="1 2" key="1">
    <citation type="submission" date="2018-12" db="EMBL/GenBank/DDBJ databases">
        <authorList>
            <person name="Yang Y."/>
        </authorList>
    </citation>
    <scope>NUCLEOTIDE SEQUENCE [LARGE SCALE GENOMIC DNA]</scope>
    <source>
        <strain evidence="1 2">L-25-5w-1</strain>
    </source>
</reference>
<sequence>MPIVAIKHKGLRELFENGRSGKVAKNLQANAILILDHLDGITELEDCEGVKDFHPLKGDRKGDYSMHVSGNWCITFTFDGADITVLDLEDYH</sequence>
<gene>
    <name evidence="1" type="ORF">EJ903_25770</name>
</gene>
<dbReference type="Proteomes" id="UP000277007">
    <property type="component" value="Unassembled WGS sequence"/>
</dbReference>
<dbReference type="InterPro" id="IPR035093">
    <property type="entry name" value="RelE/ParE_toxin_dom_sf"/>
</dbReference>
<dbReference type="SUPFAM" id="SSF143011">
    <property type="entry name" value="RelE-like"/>
    <property type="match status" value="1"/>
</dbReference>
<name>A0A431V9T7_9PROT</name>
<dbReference type="OrthoDB" id="9801102at2"/>
<dbReference type="Pfam" id="PF05015">
    <property type="entry name" value="HigB-like_toxin"/>
    <property type="match status" value="1"/>
</dbReference>
<dbReference type="PANTHER" id="PTHR40266">
    <property type="entry name" value="TOXIN HIGB-1"/>
    <property type="match status" value="1"/>
</dbReference>
<dbReference type="PANTHER" id="PTHR40266:SF2">
    <property type="entry name" value="TOXIN HIGB-1"/>
    <property type="match status" value="1"/>
</dbReference>
<protein>
    <submittedName>
        <fullName evidence="1">Plasmid maintenance system killer protein</fullName>
    </submittedName>
</protein>
<dbReference type="AlphaFoldDB" id="A0A431V9T7"/>
<dbReference type="RefSeq" id="WP_126620737.1">
    <property type="nucleotide sequence ID" value="NZ_JBHUCY010000071.1"/>
</dbReference>
<proteinExistence type="predicted"/>
<dbReference type="InterPro" id="IPR007711">
    <property type="entry name" value="HigB-1"/>
</dbReference>